<keyword evidence="5" id="KW-1185">Reference proteome</keyword>
<proteinExistence type="predicted"/>
<organism evidence="4 5">
    <name type="scientific">Siphonobacter curvatus</name>
    <dbReference type="NCBI Taxonomy" id="2094562"/>
    <lineage>
        <taxon>Bacteria</taxon>
        <taxon>Pseudomonadati</taxon>
        <taxon>Bacteroidota</taxon>
        <taxon>Cytophagia</taxon>
        <taxon>Cytophagales</taxon>
        <taxon>Cytophagaceae</taxon>
        <taxon>Siphonobacter</taxon>
    </lineage>
</organism>
<dbReference type="GO" id="GO:0000156">
    <property type="term" value="F:phosphorelay response regulator activity"/>
    <property type="evidence" value="ECO:0007669"/>
    <property type="project" value="InterPro"/>
</dbReference>
<keyword evidence="4" id="KW-0238">DNA-binding</keyword>
<keyword evidence="1" id="KW-0597">Phosphoprotein</keyword>
<dbReference type="InterPro" id="IPR001789">
    <property type="entry name" value="Sig_transdc_resp-reg_receiver"/>
</dbReference>
<reference evidence="5" key="1">
    <citation type="submission" date="2018-02" db="EMBL/GenBank/DDBJ databases">
        <title>Genome sequencing of Solimonas sp. HR-BB.</title>
        <authorList>
            <person name="Lee Y."/>
            <person name="Jeon C.O."/>
        </authorList>
    </citation>
    <scope>NUCLEOTIDE SEQUENCE [LARGE SCALE GENOMIC DNA]</scope>
    <source>
        <strain evidence="5">HR-U</strain>
    </source>
</reference>
<evidence type="ECO:0000313" key="5">
    <source>
        <dbReference type="Proteomes" id="UP000239590"/>
    </source>
</evidence>
<dbReference type="Gene3D" id="2.40.50.1020">
    <property type="entry name" value="LytTr DNA-binding domain"/>
    <property type="match status" value="1"/>
</dbReference>
<dbReference type="PANTHER" id="PTHR37299:SF1">
    <property type="entry name" value="STAGE 0 SPORULATION PROTEIN A HOMOLOG"/>
    <property type="match status" value="1"/>
</dbReference>
<evidence type="ECO:0000259" key="3">
    <source>
        <dbReference type="PROSITE" id="PS50930"/>
    </source>
</evidence>
<evidence type="ECO:0000256" key="1">
    <source>
        <dbReference type="PROSITE-ProRule" id="PRU00169"/>
    </source>
</evidence>
<dbReference type="PANTHER" id="PTHR37299">
    <property type="entry name" value="TRANSCRIPTIONAL REGULATOR-RELATED"/>
    <property type="match status" value="1"/>
</dbReference>
<dbReference type="AlphaFoldDB" id="A0A2S7IJB7"/>
<dbReference type="InterPro" id="IPR046947">
    <property type="entry name" value="LytR-like"/>
</dbReference>
<protein>
    <submittedName>
        <fullName evidence="4">DNA-binding response regulator</fullName>
    </submittedName>
</protein>
<feature type="modified residue" description="4-aspartylphosphate" evidence="1">
    <location>
        <position position="55"/>
    </location>
</feature>
<dbReference type="InterPro" id="IPR011006">
    <property type="entry name" value="CheY-like_superfamily"/>
</dbReference>
<name>A0A2S7IJB7_9BACT</name>
<dbReference type="OrthoDB" id="1646880at2"/>
<dbReference type="EMBL" id="PTRA01000002">
    <property type="protein sequence ID" value="PQA56797.1"/>
    <property type="molecule type" value="Genomic_DNA"/>
</dbReference>
<dbReference type="SMART" id="SM00448">
    <property type="entry name" value="REC"/>
    <property type="match status" value="1"/>
</dbReference>
<dbReference type="GO" id="GO:0003677">
    <property type="term" value="F:DNA binding"/>
    <property type="evidence" value="ECO:0007669"/>
    <property type="project" value="UniProtKB-KW"/>
</dbReference>
<dbReference type="Proteomes" id="UP000239590">
    <property type="component" value="Unassembled WGS sequence"/>
</dbReference>
<comment type="caution">
    <text evidence="4">The sequence shown here is derived from an EMBL/GenBank/DDBJ whole genome shotgun (WGS) entry which is preliminary data.</text>
</comment>
<evidence type="ECO:0000259" key="2">
    <source>
        <dbReference type="PROSITE" id="PS50110"/>
    </source>
</evidence>
<dbReference type="Pfam" id="PF00072">
    <property type="entry name" value="Response_reg"/>
    <property type="match status" value="1"/>
</dbReference>
<dbReference type="PROSITE" id="PS50930">
    <property type="entry name" value="HTH_LYTTR"/>
    <property type="match status" value="1"/>
</dbReference>
<dbReference type="Pfam" id="PF04397">
    <property type="entry name" value="LytTR"/>
    <property type="match status" value="1"/>
</dbReference>
<dbReference type="SMART" id="SM00850">
    <property type="entry name" value="LytTR"/>
    <property type="match status" value="1"/>
</dbReference>
<dbReference type="RefSeq" id="WP_104714330.1">
    <property type="nucleotide sequence ID" value="NZ_PTRA01000002.1"/>
</dbReference>
<feature type="domain" description="HTH LytTR-type" evidence="3">
    <location>
        <begin position="145"/>
        <end position="242"/>
    </location>
</feature>
<evidence type="ECO:0000313" key="4">
    <source>
        <dbReference type="EMBL" id="PQA56797.1"/>
    </source>
</evidence>
<sequence length="242" mass="28390">MNLLILEDERKAANELKQSLENLRSDLHVCAILPSIEEARTWLSTHDAPDLIFADIILSDGKVFHLFKEIEVKSPVIFCTAYDEFALEAFEANGIDYLLKPIEEEKLQRSLEKVERLKNVFSHQSFLEDMSRPKNIFVHFRDKLIPIEPTAINYIYTHNHVAYIHTDSQQYEIRETLDELALLLPERDFYRANRQYIIPQRKVQHVERSFTRKLTVKLTVPTPQPVVVSKARASEFLQWLKN</sequence>
<dbReference type="Gene3D" id="3.40.50.2300">
    <property type="match status" value="1"/>
</dbReference>
<dbReference type="SUPFAM" id="SSF52172">
    <property type="entry name" value="CheY-like"/>
    <property type="match status" value="1"/>
</dbReference>
<gene>
    <name evidence="4" type="ORF">C5O19_15765</name>
</gene>
<accession>A0A2S7IJB7</accession>
<feature type="domain" description="Response regulatory" evidence="2">
    <location>
        <begin position="2"/>
        <end position="115"/>
    </location>
</feature>
<dbReference type="PROSITE" id="PS50110">
    <property type="entry name" value="RESPONSE_REGULATORY"/>
    <property type="match status" value="1"/>
</dbReference>
<dbReference type="InterPro" id="IPR007492">
    <property type="entry name" value="LytTR_DNA-bd_dom"/>
</dbReference>